<name>A0A0Q3MA56_AMAAE</name>
<dbReference type="InterPro" id="IPR052655">
    <property type="entry name" value="AKNA_Centrosome-Trans_reg"/>
</dbReference>
<dbReference type="GO" id="GO:0005813">
    <property type="term" value="C:centrosome"/>
    <property type="evidence" value="ECO:0007669"/>
    <property type="project" value="TreeGrafter"/>
</dbReference>
<evidence type="ECO:0000256" key="1">
    <source>
        <dbReference type="SAM" id="MobiDB-lite"/>
    </source>
</evidence>
<reference evidence="2 3" key="1">
    <citation type="submission" date="2015-10" db="EMBL/GenBank/DDBJ databases">
        <authorList>
            <person name="Gilbert D.G."/>
        </authorList>
    </citation>
    <scope>NUCLEOTIDE SEQUENCE [LARGE SCALE GENOMIC DNA]</scope>
    <source>
        <strain evidence="2">FVVF132</strain>
    </source>
</reference>
<sequence>MLWSGRTWERGSTRGPWGTSTLTGEIFHLGLRLEELKERLEPGARQQLPSKRLDQPQPPPAPSPSPAARCPHPESPMVTDGPQGTVGDAEVVAEGLPQPLWHKQQQVEEDFGDLLEQYKHFKSLPESLSLEQLSLAESRSQEEADGPAARDGGPSKVPCRTRSLEEGSDLETSPL</sequence>
<dbReference type="GO" id="GO:0060234">
    <property type="term" value="P:neuroblast delamination"/>
    <property type="evidence" value="ECO:0007669"/>
    <property type="project" value="TreeGrafter"/>
</dbReference>
<accession>A0A0Q3MA56</accession>
<proteinExistence type="predicted"/>
<dbReference type="PANTHER" id="PTHR21510">
    <property type="entry name" value="AKNA DOMAIN-CONTAINING PROTEIN"/>
    <property type="match status" value="1"/>
</dbReference>
<feature type="region of interest" description="Disordered" evidence="1">
    <location>
        <begin position="1"/>
        <end position="22"/>
    </location>
</feature>
<organism evidence="2 3">
    <name type="scientific">Amazona aestiva</name>
    <name type="common">Blue-fronted Amazon parrot</name>
    <dbReference type="NCBI Taxonomy" id="12930"/>
    <lineage>
        <taxon>Eukaryota</taxon>
        <taxon>Metazoa</taxon>
        <taxon>Chordata</taxon>
        <taxon>Craniata</taxon>
        <taxon>Vertebrata</taxon>
        <taxon>Euteleostomi</taxon>
        <taxon>Archelosauria</taxon>
        <taxon>Archosauria</taxon>
        <taxon>Dinosauria</taxon>
        <taxon>Saurischia</taxon>
        <taxon>Theropoda</taxon>
        <taxon>Coelurosauria</taxon>
        <taxon>Aves</taxon>
        <taxon>Neognathae</taxon>
        <taxon>Neoaves</taxon>
        <taxon>Telluraves</taxon>
        <taxon>Australaves</taxon>
        <taxon>Psittaciformes</taxon>
        <taxon>Psittacidae</taxon>
        <taxon>Amazona</taxon>
    </lineage>
</organism>
<evidence type="ECO:0000313" key="3">
    <source>
        <dbReference type="Proteomes" id="UP000051836"/>
    </source>
</evidence>
<feature type="region of interest" description="Disordered" evidence="1">
    <location>
        <begin position="38"/>
        <end position="105"/>
    </location>
</feature>
<keyword evidence="3" id="KW-1185">Reference proteome</keyword>
<dbReference type="EMBL" id="LMAW01002595">
    <property type="protein sequence ID" value="KQK79320.1"/>
    <property type="molecule type" value="Genomic_DNA"/>
</dbReference>
<feature type="compositionally biased region" description="Pro residues" evidence="1">
    <location>
        <begin position="56"/>
        <end position="65"/>
    </location>
</feature>
<dbReference type="PANTHER" id="PTHR21510:SF15">
    <property type="entry name" value="MICROTUBULE ORGANIZATION PROTEIN AKNA"/>
    <property type="match status" value="1"/>
</dbReference>
<dbReference type="AlphaFoldDB" id="A0A0Q3MA56"/>
<feature type="region of interest" description="Disordered" evidence="1">
    <location>
        <begin position="132"/>
        <end position="175"/>
    </location>
</feature>
<evidence type="ECO:0000313" key="2">
    <source>
        <dbReference type="EMBL" id="KQK79320.1"/>
    </source>
</evidence>
<comment type="caution">
    <text evidence="2">The sequence shown here is derived from an EMBL/GenBank/DDBJ whole genome shotgun (WGS) entry which is preliminary data.</text>
</comment>
<dbReference type="GO" id="GO:0021849">
    <property type="term" value="P:neuroblast division in subventricular zone"/>
    <property type="evidence" value="ECO:0007669"/>
    <property type="project" value="TreeGrafter"/>
</dbReference>
<protein>
    <submittedName>
        <fullName evidence="2">Uncharacterized protein</fullName>
    </submittedName>
</protein>
<gene>
    <name evidence="2" type="ORF">AAES_105247</name>
</gene>
<dbReference type="OrthoDB" id="10035553at2759"/>
<dbReference type="GO" id="GO:0001837">
    <property type="term" value="P:epithelial to mesenchymal transition"/>
    <property type="evidence" value="ECO:0007669"/>
    <property type="project" value="TreeGrafter"/>
</dbReference>
<dbReference type="Proteomes" id="UP000051836">
    <property type="component" value="Unassembled WGS sequence"/>
</dbReference>